<comment type="caution">
    <text evidence="2">The sequence shown here is derived from an EMBL/GenBank/DDBJ whole genome shotgun (WGS) entry which is preliminary data.</text>
</comment>
<organism evidence="2 3">
    <name type="scientific">Hypsizygus marmoreus</name>
    <name type="common">White beech mushroom</name>
    <name type="synonym">Agaricus marmoreus</name>
    <dbReference type="NCBI Taxonomy" id="39966"/>
    <lineage>
        <taxon>Eukaryota</taxon>
        <taxon>Fungi</taxon>
        <taxon>Dikarya</taxon>
        <taxon>Basidiomycota</taxon>
        <taxon>Agaricomycotina</taxon>
        <taxon>Agaricomycetes</taxon>
        <taxon>Agaricomycetidae</taxon>
        <taxon>Agaricales</taxon>
        <taxon>Tricholomatineae</taxon>
        <taxon>Lyophyllaceae</taxon>
        <taxon>Hypsizygus</taxon>
    </lineage>
</organism>
<evidence type="ECO:0000259" key="1">
    <source>
        <dbReference type="Pfam" id="PF13391"/>
    </source>
</evidence>
<name>A0A369K1P1_HYPMA</name>
<sequence>MATRKAEPRTVEGPLNADHLLATKIQRARSSMESSGIPSAPSPACIPARKDDQHSLRRNRNVFVLSATSSEPCVVAGFWQHGDVSVAKFYIWLSQVIVVEKAQWFLCSDFSAPRLKRNDVSILQTGHYQIVDYDRKPLLATPLGETYQPRIFSGIGTPQTAENFSFRDRVLRRDCQCRITEYPVEFAEDQTLNQEDQIVEGAHILPVHFQSENFPTELLASLANGLTLAPTEHRCFDSYYFGIDVDDNYRIFWFTRTVSGHQGFLHPPLDCESFSPDTDIFLREHLRQALLKWVKGDETDYPIFPYLAVALREEAIHLDEDTWTVGQGKLVMETYLAWILFSTTGKACDCEEGSEDHPEWPKCRLRFRCCGPGEDLLDTEAIDFFECS</sequence>
<dbReference type="Proteomes" id="UP000076154">
    <property type="component" value="Unassembled WGS sequence"/>
</dbReference>
<dbReference type="STRING" id="39966.A0A369K1P1"/>
<dbReference type="InterPro" id="IPR003615">
    <property type="entry name" value="HNH_nuc"/>
</dbReference>
<feature type="domain" description="HNH nuclease" evidence="1">
    <location>
        <begin position="177"/>
        <end position="244"/>
    </location>
</feature>
<protein>
    <recommendedName>
        <fullName evidence="1">HNH nuclease domain-containing protein</fullName>
    </recommendedName>
</protein>
<dbReference type="Pfam" id="PF13391">
    <property type="entry name" value="HNH_2"/>
    <property type="match status" value="1"/>
</dbReference>
<accession>A0A369K1P1</accession>
<dbReference type="OrthoDB" id="2142759at2759"/>
<dbReference type="InParanoid" id="A0A369K1P1"/>
<gene>
    <name evidence="2" type="ORF">Hypma_016019</name>
</gene>
<keyword evidence="3" id="KW-1185">Reference proteome</keyword>
<proteinExistence type="predicted"/>
<dbReference type="AlphaFoldDB" id="A0A369K1P1"/>
<evidence type="ECO:0000313" key="3">
    <source>
        <dbReference type="Proteomes" id="UP000076154"/>
    </source>
</evidence>
<dbReference type="EMBL" id="LUEZ02000010">
    <property type="protein sequence ID" value="RDB28539.1"/>
    <property type="molecule type" value="Genomic_DNA"/>
</dbReference>
<reference evidence="2" key="1">
    <citation type="submission" date="2018-04" db="EMBL/GenBank/DDBJ databases">
        <title>Whole genome sequencing of Hypsizygus marmoreus.</title>
        <authorList>
            <person name="Choi I.-G."/>
            <person name="Min B."/>
            <person name="Kim J.-G."/>
            <person name="Kim S."/>
            <person name="Oh Y.-L."/>
            <person name="Kong W.-S."/>
            <person name="Park H."/>
            <person name="Jeong J."/>
            <person name="Song E.-S."/>
        </authorList>
    </citation>
    <scope>NUCLEOTIDE SEQUENCE [LARGE SCALE GENOMIC DNA]</scope>
    <source>
        <strain evidence="2">51987-8</strain>
    </source>
</reference>
<evidence type="ECO:0000313" key="2">
    <source>
        <dbReference type="EMBL" id="RDB28539.1"/>
    </source>
</evidence>